<evidence type="ECO:0000259" key="1">
    <source>
        <dbReference type="Pfam" id="PF18962"/>
    </source>
</evidence>
<feature type="non-terminal residue" evidence="2">
    <location>
        <position position="1"/>
    </location>
</feature>
<sequence>DPLGPGQGGWTSPLLVTDTANYAAYMPTVAVNPAGDKVCMLAYDAVGGIGSNYSTDYGTTWGTYDLPASLNDSLFGPDVTVARWGVADDVHAIIGMSWYDEVRYDIAGSSAAFFEGYSKSTDGGATWSIPTGIYAGERRPSMGHLRGDTFNYFLDTIPGNGVADTALIKCYFEDTTGFWADETGVVDAGDANGPYGFGTWWYWWDAEYYPELNTFFYAIPMADLFTDYYVDAGGDLYTFVWQGRSMVFGYKGDLETDFSYLYMDIHDADVVDTLGSTVTWRGNAFSANLAYDDVNGCMYIIYSDYVDPAVGEPSIEAIKISLPVTDGDAILRSTLVLNAAQYTVECSRYVDANGYVDIAIAPGTLDSIYYIAVDLYDAGLVWEEIGTVTIVSGITKETVSTSTKKNEIFFAPSIINNNSSIKFSLSSNTNVNISVYDVTGRMVKTLANGSFTKGTHTINMNSNDFNQGVYFVKFNAGDKSDSKKVIVVK</sequence>
<feature type="domain" description="Secretion system C-terminal sorting" evidence="1">
    <location>
        <begin position="417"/>
        <end position="487"/>
    </location>
</feature>
<protein>
    <recommendedName>
        <fullName evidence="1">Secretion system C-terminal sorting domain-containing protein</fullName>
    </recommendedName>
</protein>
<dbReference type="InterPro" id="IPR026444">
    <property type="entry name" value="Secre_tail"/>
</dbReference>
<gene>
    <name evidence="2" type="ORF">DCW38_08000</name>
</gene>
<evidence type="ECO:0000313" key="3">
    <source>
        <dbReference type="Proteomes" id="UP000264062"/>
    </source>
</evidence>
<organism evidence="2 3">
    <name type="scientific">candidate division WOR-3 bacterium</name>
    <dbReference type="NCBI Taxonomy" id="2052148"/>
    <lineage>
        <taxon>Bacteria</taxon>
        <taxon>Bacteria division WOR-3</taxon>
    </lineage>
</organism>
<evidence type="ECO:0000313" key="2">
    <source>
        <dbReference type="EMBL" id="HAV93104.1"/>
    </source>
</evidence>
<dbReference type="Gene3D" id="2.60.40.4070">
    <property type="match status" value="1"/>
</dbReference>
<accession>A0A350HC38</accession>
<dbReference type="Proteomes" id="UP000264062">
    <property type="component" value="Unassembled WGS sequence"/>
</dbReference>
<dbReference type="Pfam" id="PF18962">
    <property type="entry name" value="Por_Secre_tail"/>
    <property type="match status" value="1"/>
</dbReference>
<name>A0A350HC38_UNCW3</name>
<reference evidence="2 3" key="1">
    <citation type="journal article" date="2018" name="Nat. Biotechnol.">
        <title>A standardized bacterial taxonomy based on genome phylogeny substantially revises the tree of life.</title>
        <authorList>
            <person name="Parks D.H."/>
            <person name="Chuvochina M."/>
            <person name="Waite D.W."/>
            <person name="Rinke C."/>
            <person name="Skarshewski A."/>
            <person name="Chaumeil P.A."/>
            <person name="Hugenholtz P."/>
        </authorList>
    </citation>
    <scope>NUCLEOTIDE SEQUENCE [LARGE SCALE GENOMIC DNA]</scope>
    <source>
        <strain evidence="2">UBA9956</strain>
    </source>
</reference>
<dbReference type="Gene3D" id="2.120.10.10">
    <property type="match status" value="1"/>
</dbReference>
<dbReference type="NCBIfam" id="TIGR04183">
    <property type="entry name" value="Por_Secre_tail"/>
    <property type="match status" value="1"/>
</dbReference>
<dbReference type="EMBL" id="DMZY01000238">
    <property type="protein sequence ID" value="HAV93104.1"/>
    <property type="molecule type" value="Genomic_DNA"/>
</dbReference>
<dbReference type="CDD" id="cd15482">
    <property type="entry name" value="Sialidase_non-viral"/>
    <property type="match status" value="1"/>
</dbReference>
<dbReference type="AlphaFoldDB" id="A0A350HC38"/>
<proteinExistence type="predicted"/>
<comment type="caution">
    <text evidence="2">The sequence shown here is derived from an EMBL/GenBank/DDBJ whole genome shotgun (WGS) entry which is preliminary data.</text>
</comment>